<protein>
    <submittedName>
        <fullName evidence="1">Uncharacterized protein</fullName>
    </submittedName>
</protein>
<gene>
    <name evidence="1" type="ORF">GGP61_002780</name>
</gene>
<dbReference type="AlphaFoldDB" id="A0A9X2TK25"/>
<dbReference type="Proteomes" id="UP001155057">
    <property type="component" value="Unassembled WGS sequence"/>
</dbReference>
<evidence type="ECO:0000313" key="1">
    <source>
        <dbReference type="EMBL" id="MCS3711149.1"/>
    </source>
</evidence>
<evidence type="ECO:0000313" key="2">
    <source>
        <dbReference type="Proteomes" id="UP001155057"/>
    </source>
</evidence>
<dbReference type="RefSeq" id="WP_118829518.1">
    <property type="nucleotide sequence ID" value="NZ_JANTZG010000002.1"/>
</dbReference>
<dbReference type="EMBL" id="JANUAE010000011">
    <property type="protein sequence ID" value="MCS3711149.1"/>
    <property type="molecule type" value="Genomic_DNA"/>
</dbReference>
<accession>A0A9X2TK25</accession>
<comment type="caution">
    <text evidence="1">The sequence shown here is derived from an EMBL/GenBank/DDBJ whole genome shotgun (WGS) entry which is preliminary data.</text>
</comment>
<proteinExistence type="predicted"/>
<organism evidence="1 2">
    <name type="scientific">Salinibacter ruber</name>
    <dbReference type="NCBI Taxonomy" id="146919"/>
    <lineage>
        <taxon>Bacteria</taxon>
        <taxon>Pseudomonadati</taxon>
        <taxon>Rhodothermota</taxon>
        <taxon>Rhodothermia</taxon>
        <taxon>Rhodothermales</taxon>
        <taxon>Salinibacteraceae</taxon>
        <taxon>Salinibacter</taxon>
    </lineage>
</organism>
<reference evidence="1" key="1">
    <citation type="submission" date="2022-08" db="EMBL/GenBank/DDBJ databases">
        <title>Genomic Encyclopedia of Type Strains, Phase V (KMG-V): Genome sequencing to study the core and pangenomes of soil and plant-associated prokaryotes.</title>
        <authorList>
            <person name="Whitman W."/>
        </authorList>
    </citation>
    <scope>NUCLEOTIDE SEQUENCE</scope>
    <source>
        <strain evidence="1">SP3049</strain>
    </source>
</reference>
<name>A0A9X2TK25_9BACT</name>
<sequence length="108" mass="12444">MAGFSFDSEKLNDLHEFYYNWDDAEHEFMDDELEAKRKRLHELIGDYTSLISGNTFPTDSGQQTVPPEWEYNQPERFGKVVGELHEKAGAVVEAHQDLVRTGRKKLGV</sequence>